<reference evidence="1 2" key="2">
    <citation type="submission" date="2020-03" db="EMBL/GenBank/DDBJ databases">
        <authorList>
            <person name="Ichikawa N."/>
            <person name="Kimura A."/>
            <person name="Kitahashi Y."/>
            <person name="Uohara A."/>
        </authorList>
    </citation>
    <scope>NUCLEOTIDE SEQUENCE [LARGE SCALE GENOMIC DNA]</scope>
    <source>
        <strain evidence="1 2">NBRC 108639</strain>
    </source>
</reference>
<name>A0A6V8KPR7_9ACTN</name>
<evidence type="ECO:0000313" key="2">
    <source>
        <dbReference type="Proteomes" id="UP000482800"/>
    </source>
</evidence>
<comment type="caution">
    <text evidence="1">The sequence shown here is derived from an EMBL/GenBank/DDBJ whole genome shotgun (WGS) entry which is preliminary data.</text>
</comment>
<sequence>MKQEQMGVFGSFEVVVELRPVQAERVAVVPPRGLGLEVWISRRRAVPTIAMVGLPAYRMIGVSGRALTGRRRSSTVLTPDRMALANRGRTDSKSVLEVVTVGGLPSRSQRQVRGIRSGLDRSRCWS</sequence>
<keyword evidence="2" id="KW-1185">Reference proteome</keyword>
<organism evidence="1 2">
    <name type="scientific">Phytohabitans houttuyneae</name>
    <dbReference type="NCBI Taxonomy" id="1076126"/>
    <lineage>
        <taxon>Bacteria</taxon>
        <taxon>Bacillati</taxon>
        <taxon>Actinomycetota</taxon>
        <taxon>Actinomycetes</taxon>
        <taxon>Micromonosporales</taxon>
        <taxon>Micromonosporaceae</taxon>
    </lineage>
</organism>
<dbReference type="AlphaFoldDB" id="A0A6V8KPR7"/>
<accession>A0A6V8KPR7</accession>
<reference evidence="1 2" key="1">
    <citation type="submission" date="2020-03" db="EMBL/GenBank/DDBJ databases">
        <title>Whole genome shotgun sequence of Phytohabitans houttuyneae NBRC 108639.</title>
        <authorList>
            <person name="Komaki H."/>
            <person name="Tamura T."/>
        </authorList>
    </citation>
    <scope>NUCLEOTIDE SEQUENCE [LARGE SCALE GENOMIC DNA]</scope>
    <source>
        <strain evidence="1 2">NBRC 108639</strain>
    </source>
</reference>
<protein>
    <submittedName>
        <fullName evidence="1">Uncharacterized protein</fullName>
    </submittedName>
</protein>
<dbReference type="EMBL" id="BLPF01000004">
    <property type="protein sequence ID" value="GFJ85844.1"/>
    <property type="molecule type" value="Genomic_DNA"/>
</dbReference>
<proteinExistence type="predicted"/>
<dbReference type="Proteomes" id="UP000482800">
    <property type="component" value="Unassembled WGS sequence"/>
</dbReference>
<gene>
    <name evidence="1" type="ORF">Phou_100240</name>
</gene>
<evidence type="ECO:0000313" key="1">
    <source>
        <dbReference type="EMBL" id="GFJ85844.1"/>
    </source>
</evidence>